<evidence type="ECO:0000256" key="3">
    <source>
        <dbReference type="ARBA" id="ARBA00022960"/>
    </source>
</evidence>
<sequence length="330" mass="35310">MGEAMSRGAIAKGRAAAGAVAALALACGCTAQAVDTAGSDENSPSARSTSDNSVPTPRSSPTEGTEGTEKLKKMKSPVSRAELPASARTEDPPPPAPATPSTSTPPPPPRTSAPPPPPEPGPVVLARGEQGKKVRELQARLRQIGWFGQNPTGTYGPVTATAVAGFQGKRGLLPTGATDTRTWSRLRAMTREPSRYELYPDGGMPPAKPDRRCLTGRVLCISKDSRTLTWMIDGKVRSTMDVRFGSEYTPTREGEFRVFWKSRHHVSTLYDTPMPYAMFFSGGQAVHYSSDFAASGYNGASHGCVNVRDKEGIARLFKQVKDGDRVVVYK</sequence>
<feature type="compositionally biased region" description="Pro residues" evidence="7">
    <location>
        <begin position="92"/>
        <end position="121"/>
    </location>
</feature>
<dbReference type="AlphaFoldDB" id="A0A6L6WQS7"/>
<reference evidence="10 11" key="1">
    <citation type="submission" date="2019-11" db="EMBL/GenBank/DDBJ databases">
        <title>Streptomyces typhae sp. nov., a novel endophytic actinomycete isolated from the root of cattail pollen (Typha angustifolia L.).</title>
        <authorList>
            <person name="Peng C."/>
        </authorList>
    </citation>
    <scope>NUCLEOTIDE SEQUENCE [LARGE SCALE GENOMIC DNA]</scope>
    <source>
        <strain evidence="11">p1417</strain>
    </source>
</reference>
<proteinExistence type="predicted"/>
<organism evidence="10 11">
    <name type="scientific">Streptomyces typhae</name>
    <dbReference type="NCBI Taxonomy" id="2681492"/>
    <lineage>
        <taxon>Bacteria</taxon>
        <taxon>Bacillati</taxon>
        <taxon>Actinomycetota</taxon>
        <taxon>Actinomycetes</taxon>
        <taxon>Kitasatosporales</taxon>
        <taxon>Streptomycetaceae</taxon>
        <taxon>Streptomyces</taxon>
    </lineage>
</organism>
<dbReference type="InterPro" id="IPR002477">
    <property type="entry name" value="Peptidoglycan-bd-like"/>
</dbReference>
<dbReference type="GO" id="GO:0071972">
    <property type="term" value="F:peptidoglycan L,D-transpeptidase activity"/>
    <property type="evidence" value="ECO:0007669"/>
    <property type="project" value="TreeGrafter"/>
</dbReference>
<dbReference type="Proteomes" id="UP000483802">
    <property type="component" value="Unassembled WGS sequence"/>
</dbReference>
<dbReference type="InterPro" id="IPR036365">
    <property type="entry name" value="PGBD-like_sf"/>
</dbReference>
<dbReference type="PANTHER" id="PTHR30582">
    <property type="entry name" value="L,D-TRANSPEPTIDASE"/>
    <property type="match status" value="1"/>
</dbReference>
<dbReference type="Gene3D" id="2.40.440.10">
    <property type="entry name" value="L,D-transpeptidase catalytic domain-like"/>
    <property type="match status" value="1"/>
</dbReference>
<feature type="signal peptide" evidence="8">
    <location>
        <begin position="1"/>
        <end position="33"/>
    </location>
</feature>
<dbReference type="InterPro" id="IPR036366">
    <property type="entry name" value="PGBDSf"/>
</dbReference>
<evidence type="ECO:0000313" key="10">
    <source>
        <dbReference type="EMBL" id="MVO83544.1"/>
    </source>
</evidence>
<dbReference type="GO" id="GO:0016740">
    <property type="term" value="F:transferase activity"/>
    <property type="evidence" value="ECO:0007669"/>
    <property type="project" value="UniProtKB-KW"/>
</dbReference>
<evidence type="ECO:0000256" key="2">
    <source>
        <dbReference type="ARBA" id="ARBA00022679"/>
    </source>
</evidence>
<dbReference type="GO" id="GO:0018104">
    <property type="term" value="P:peptidoglycan-protein cross-linking"/>
    <property type="evidence" value="ECO:0007669"/>
    <property type="project" value="TreeGrafter"/>
</dbReference>
<dbReference type="PROSITE" id="PS51257">
    <property type="entry name" value="PROKAR_LIPOPROTEIN"/>
    <property type="match status" value="1"/>
</dbReference>
<comment type="caution">
    <text evidence="10">The sequence shown here is derived from an EMBL/GenBank/DDBJ whole genome shotgun (WGS) entry which is preliminary data.</text>
</comment>
<dbReference type="GO" id="GO:0005576">
    <property type="term" value="C:extracellular region"/>
    <property type="evidence" value="ECO:0007669"/>
    <property type="project" value="TreeGrafter"/>
</dbReference>
<evidence type="ECO:0000256" key="1">
    <source>
        <dbReference type="ARBA" id="ARBA00004752"/>
    </source>
</evidence>
<evidence type="ECO:0000259" key="9">
    <source>
        <dbReference type="PROSITE" id="PS52029"/>
    </source>
</evidence>
<dbReference type="InterPro" id="IPR050979">
    <property type="entry name" value="LD-transpeptidase"/>
</dbReference>
<dbReference type="SUPFAM" id="SSF141523">
    <property type="entry name" value="L,D-transpeptidase catalytic domain-like"/>
    <property type="match status" value="1"/>
</dbReference>
<dbReference type="CDD" id="cd16913">
    <property type="entry name" value="YkuD_like"/>
    <property type="match status" value="1"/>
</dbReference>
<evidence type="ECO:0000256" key="5">
    <source>
        <dbReference type="ARBA" id="ARBA00023316"/>
    </source>
</evidence>
<dbReference type="Pfam" id="PF03734">
    <property type="entry name" value="YkuD"/>
    <property type="match status" value="1"/>
</dbReference>
<keyword evidence="11" id="KW-1185">Reference proteome</keyword>
<feature type="domain" description="L,D-TPase catalytic" evidence="9">
    <location>
        <begin position="217"/>
        <end position="329"/>
    </location>
</feature>
<dbReference type="InterPro" id="IPR005490">
    <property type="entry name" value="LD_TPept_cat_dom"/>
</dbReference>
<dbReference type="Gene3D" id="1.10.101.10">
    <property type="entry name" value="PGBD-like superfamily/PGBD"/>
    <property type="match status" value="1"/>
</dbReference>
<feature type="active site" description="Nucleophile" evidence="6">
    <location>
        <position position="304"/>
    </location>
</feature>
<protein>
    <submittedName>
        <fullName evidence="10">L,D-transpeptidase family protein</fullName>
    </submittedName>
</protein>
<keyword evidence="5 6" id="KW-0961">Cell wall biogenesis/degradation</keyword>
<dbReference type="PANTHER" id="PTHR30582:SF33">
    <property type="entry name" value="EXPORTED PROTEIN"/>
    <property type="match status" value="1"/>
</dbReference>
<accession>A0A6L6WQS7</accession>
<evidence type="ECO:0000256" key="7">
    <source>
        <dbReference type="SAM" id="MobiDB-lite"/>
    </source>
</evidence>
<keyword evidence="2" id="KW-0808">Transferase</keyword>
<dbReference type="EMBL" id="WPNZ01000001">
    <property type="protein sequence ID" value="MVO83544.1"/>
    <property type="molecule type" value="Genomic_DNA"/>
</dbReference>
<dbReference type="GO" id="GO:0008360">
    <property type="term" value="P:regulation of cell shape"/>
    <property type="evidence" value="ECO:0007669"/>
    <property type="project" value="UniProtKB-UniRule"/>
</dbReference>
<feature type="compositionally biased region" description="Polar residues" evidence="7">
    <location>
        <begin position="39"/>
        <end position="65"/>
    </location>
</feature>
<dbReference type="GO" id="GO:0071555">
    <property type="term" value="P:cell wall organization"/>
    <property type="evidence" value="ECO:0007669"/>
    <property type="project" value="UniProtKB-UniRule"/>
</dbReference>
<name>A0A6L6WQS7_9ACTN</name>
<evidence type="ECO:0000256" key="4">
    <source>
        <dbReference type="ARBA" id="ARBA00022984"/>
    </source>
</evidence>
<dbReference type="SUPFAM" id="SSF47090">
    <property type="entry name" value="PGBD-like"/>
    <property type="match status" value="1"/>
</dbReference>
<evidence type="ECO:0000256" key="8">
    <source>
        <dbReference type="SAM" id="SignalP"/>
    </source>
</evidence>
<comment type="pathway">
    <text evidence="1 6">Cell wall biogenesis; peptidoglycan biosynthesis.</text>
</comment>
<dbReference type="PROSITE" id="PS52029">
    <property type="entry name" value="LD_TPASE"/>
    <property type="match status" value="1"/>
</dbReference>
<dbReference type="UniPathway" id="UPA00219"/>
<gene>
    <name evidence="10" type="ORF">GPA10_01905</name>
</gene>
<keyword evidence="4 6" id="KW-0573">Peptidoglycan synthesis</keyword>
<dbReference type="Pfam" id="PF01471">
    <property type="entry name" value="PG_binding_1"/>
    <property type="match status" value="1"/>
</dbReference>
<keyword evidence="8" id="KW-0732">Signal</keyword>
<evidence type="ECO:0000313" key="11">
    <source>
        <dbReference type="Proteomes" id="UP000483802"/>
    </source>
</evidence>
<evidence type="ECO:0000256" key="6">
    <source>
        <dbReference type="PROSITE-ProRule" id="PRU01373"/>
    </source>
</evidence>
<dbReference type="InterPro" id="IPR038063">
    <property type="entry name" value="Transpep_catalytic_dom"/>
</dbReference>
<feature type="chain" id="PRO_5026903312" evidence="8">
    <location>
        <begin position="34"/>
        <end position="330"/>
    </location>
</feature>
<keyword evidence="3 6" id="KW-0133">Cell shape</keyword>
<feature type="region of interest" description="Disordered" evidence="7">
    <location>
        <begin position="35"/>
        <end position="125"/>
    </location>
</feature>
<feature type="active site" description="Proton donor/acceptor" evidence="6">
    <location>
        <position position="287"/>
    </location>
</feature>